<dbReference type="Proteomes" id="UP000692954">
    <property type="component" value="Unassembled WGS sequence"/>
</dbReference>
<evidence type="ECO:0000313" key="1">
    <source>
        <dbReference type="EMBL" id="CAD8087565.1"/>
    </source>
</evidence>
<reference evidence="1" key="1">
    <citation type="submission" date="2021-01" db="EMBL/GenBank/DDBJ databases">
        <authorList>
            <consortium name="Genoscope - CEA"/>
            <person name="William W."/>
        </authorList>
    </citation>
    <scope>NUCLEOTIDE SEQUENCE</scope>
</reference>
<organism evidence="1 2">
    <name type="scientific">Paramecium sonneborni</name>
    <dbReference type="NCBI Taxonomy" id="65129"/>
    <lineage>
        <taxon>Eukaryota</taxon>
        <taxon>Sar</taxon>
        <taxon>Alveolata</taxon>
        <taxon>Ciliophora</taxon>
        <taxon>Intramacronucleata</taxon>
        <taxon>Oligohymenophorea</taxon>
        <taxon>Peniculida</taxon>
        <taxon>Parameciidae</taxon>
        <taxon>Paramecium</taxon>
    </lineage>
</organism>
<evidence type="ECO:0000313" key="2">
    <source>
        <dbReference type="Proteomes" id="UP000692954"/>
    </source>
</evidence>
<sequence length="184" mass="22202">MSAIIEYDEIFKIIQFGNLGVSKSNLLLRFADYIFLIIIYHKQVWISNIKEILYWLYDKNIQMIQQSSQNKLIGNKNDLGEKREIINNKESDQQIYQTFILLKPQPIMENNIEQAFKQYHIKFSSKNYIIKNLILKKNLNNNKRICEYLIFLNKYLNAKVHIFTYLQAFDLLHNFHLQFKQIFL</sequence>
<gene>
    <name evidence="1" type="ORF">PSON_ATCC_30995.1.T0510266</name>
</gene>
<comment type="caution">
    <text evidence="1">The sequence shown here is derived from an EMBL/GenBank/DDBJ whole genome shotgun (WGS) entry which is preliminary data.</text>
</comment>
<accession>A0A8S1NEP2</accession>
<name>A0A8S1NEP2_9CILI</name>
<dbReference type="EMBL" id="CAJJDN010000051">
    <property type="protein sequence ID" value="CAD8087565.1"/>
    <property type="molecule type" value="Genomic_DNA"/>
</dbReference>
<proteinExistence type="predicted"/>
<keyword evidence="2" id="KW-1185">Reference proteome</keyword>
<protein>
    <submittedName>
        <fullName evidence="1">Uncharacterized protein</fullName>
    </submittedName>
</protein>
<dbReference type="AlphaFoldDB" id="A0A8S1NEP2"/>